<protein>
    <submittedName>
        <fullName evidence="5">Menaquinone biosynthesis decarboxylase</fullName>
    </submittedName>
</protein>
<dbReference type="GO" id="GO:0008694">
    <property type="term" value="F:4-hydroxy-3-polyprenylbenzoate decarboxylase activity"/>
    <property type="evidence" value="ECO:0007669"/>
    <property type="project" value="TreeGrafter"/>
</dbReference>
<name>A0A1F7RVM7_9BACT</name>
<gene>
    <name evidence="5" type="ORF">A2149_06375</name>
</gene>
<evidence type="ECO:0000256" key="1">
    <source>
        <dbReference type="ARBA" id="ARBA00010021"/>
    </source>
</evidence>
<dbReference type="Gene3D" id="1.20.5.570">
    <property type="entry name" value="Single helix bin"/>
    <property type="match status" value="1"/>
</dbReference>
<evidence type="ECO:0000313" key="5">
    <source>
        <dbReference type="EMBL" id="OGL44947.1"/>
    </source>
</evidence>
<dbReference type="InterPro" id="IPR022390">
    <property type="entry name" value="HBDC"/>
</dbReference>
<dbReference type="GO" id="GO:0006744">
    <property type="term" value="P:ubiquinone biosynthetic process"/>
    <property type="evidence" value="ECO:0007669"/>
    <property type="project" value="TreeGrafter"/>
</dbReference>
<dbReference type="AlphaFoldDB" id="A0A1F7RVM7"/>
<dbReference type="PANTHER" id="PTHR30108:SF17">
    <property type="entry name" value="FERULIC ACID DECARBOXYLASE 1"/>
    <property type="match status" value="1"/>
</dbReference>
<organism evidence="5 6">
    <name type="scientific">Candidatus Schekmanbacteria bacterium RBG_16_38_11</name>
    <dbReference type="NCBI Taxonomy" id="1817880"/>
    <lineage>
        <taxon>Bacteria</taxon>
        <taxon>Candidatus Schekmaniibacteriota</taxon>
    </lineage>
</organism>
<dbReference type="SUPFAM" id="SSF143968">
    <property type="entry name" value="UbiD C-terminal domain-like"/>
    <property type="match status" value="1"/>
</dbReference>
<dbReference type="SUPFAM" id="SSF50475">
    <property type="entry name" value="FMN-binding split barrel"/>
    <property type="match status" value="1"/>
</dbReference>
<reference evidence="5 6" key="1">
    <citation type="journal article" date="2016" name="Nat. Commun.">
        <title>Thousands of microbial genomes shed light on interconnected biogeochemical processes in an aquifer system.</title>
        <authorList>
            <person name="Anantharaman K."/>
            <person name="Brown C.T."/>
            <person name="Hug L.A."/>
            <person name="Sharon I."/>
            <person name="Castelle C.J."/>
            <person name="Probst A.J."/>
            <person name="Thomas B.C."/>
            <person name="Singh A."/>
            <person name="Wilkins M.J."/>
            <person name="Karaoz U."/>
            <person name="Brodie E.L."/>
            <person name="Williams K.H."/>
            <person name="Hubbard S.S."/>
            <person name="Banfield J.F."/>
        </authorList>
    </citation>
    <scope>NUCLEOTIDE SEQUENCE [LARGE SCALE GENOMIC DNA]</scope>
</reference>
<evidence type="ECO:0000313" key="6">
    <source>
        <dbReference type="Proteomes" id="UP000178435"/>
    </source>
</evidence>
<dbReference type="GO" id="GO:0005829">
    <property type="term" value="C:cytosol"/>
    <property type="evidence" value="ECO:0007669"/>
    <property type="project" value="TreeGrafter"/>
</dbReference>
<feature type="domain" description="3-octaprenyl-4-hydroxybenzoate carboxy-lyase-like C-terminal" evidence="4">
    <location>
        <begin position="321"/>
        <end position="444"/>
    </location>
</feature>
<comment type="similarity">
    <text evidence="1">Belongs to the UbiD family.</text>
</comment>
<dbReference type="Pfam" id="PF20695">
    <property type="entry name" value="UbiD_N"/>
    <property type="match status" value="1"/>
</dbReference>
<dbReference type="InterPro" id="IPR049381">
    <property type="entry name" value="UbiD-like_C"/>
</dbReference>
<dbReference type="NCBIfam" id="TIGR00148">
    <property type="entry name" value="UbiD family decarboxylase"/>
    <property type="match status" value="1"/>
</dbReference>
<dbReference type="PANTHER" id="PTHR30108">
    <property type="entry name" value="3-OCTAPRENYL-4-HYDROXYBENZOATE CARBOXY-LYASE-RELATED"/>
    <property type="match status" value="1"/>
</dbReference>
<dbReference type="InterPro" id="IPR049383">
    <property type="entry name" value="UbiD-like_N"/>
</dbReference>
<evidence type="ECO:0000259" key="3">
    <source>
        <dbReference type="Pfam" id="PF20695"/>
    </source>
</evidence>
<dbReference type="Proteomes" id="UP000178435">
    <property type="component" value="Unassembled WGS sequence"/>
</dbReference>
<dbReference type="Gene3D" id="3.40.1670.10">
    <property type="entry name" value="UbiD C-terminal domain-like"/>
    <property type="match status" value="1"/>
</dbReference>
<dbReference type="EMBL" id="MGDF01000118">
    <property type="protein sequence ID" value="OGL44947.1"/>
    <property type="molecule type" value="Genomic_DNA"/>
</dbReference>
<proteinExistence type="inferred from homology"/>
<dbReference type="InterPro" id="IPR002830">
    <property type="entry name" value="UbiD"/>
</dbReference>
<sequence>MAYKDLREFIDLLEKKGLLKRISAPVDSELEITEITDRVSKSLGHALFFENVKGYDIPLLINAFGTEERMNLALEVNSIDELADQAADILETKTPQSLLEKIKLIPKLRELGSFFPKTVKTGPCKEVIIKENPSLNKFPVIKSWPLDEGRFITLASAFMKDPETGVRNSGIYRMQVYDDRTTGMHWHIHKVGASILRKYKELKKRMPVAACIGTDPAVTFASITPLPDLIDEMILAGFIRKKAVELVKCETIDLEVPANSEIVLEGYVDPEELRVEGPFGDHTGFYSLPDLYPVFHITCITHRKNPIYQTIVVGKPPMEDCHMGAVIERLFLPMIKKQFSEVVDMHMPFEGVFHNLLILSIKKQYPGHARKMMHALWGMGQAMYTKVIIVVDEGTDIRDLSSLTWKVLNNIDPERDIEFVMGPTETLDHASRSSTFGSKMGIDATKKWKEEGFNREWPDESKMTPEVKELVKKRWKEYGF</sequence>
<feature type="domain" description="3-octaprenyl-4-hydroxybenzoate carboxy-lyase-like N-terminal" evidence="3">
    <location>
        <begin position="10"/>
        <end position="84"/>
    </location>
</feature>
<evidence type="ECO:0000259" key="2">
    <source>
        <dbReference type="Pfam" id="PF01977"/>
    </source>
</evidence>
<dbReference type="Pfam" id="PF20696">
    <property type="entry name" value="UbiD_C"/>
    <property type="match status" value="1"/>
</dbReference>
<evidence type="ECO:0000259" key="4">
    <source>
        <dbReference type="Pfam" id="PF20696"/>
    </source>
</evidence>
<accession>A0A1F7RVM7</accession>
<dbReference type="Pfam" id="PF01977">
    <property type="entry name" value="UbiD"/>
    <property type="match status" value="1"/>
</dbReference>
<dbReference type="InterPro" id="IPR048304">
    <property type="entry name" value="UbiD_Rift_dom"/>
</dbReference>
<feature type="domain" description="3-octaprenyl-4-hydroxybenzoate carboxy-lyase-like Rift-related" evidence="2">
    <location>
        <begin position="118"/>
        <end position="316"/>
    </location>
</feature>
<comment type="caution">
    <text evidence="5">The sequence shown here is derived from an EMBL/GenBank/DDBJ whole genome shotgun (WGS) entry which is preliminary data.</text>
</comment>
<dbReference type="NCBIfam" id="TIGR03701">
    <property type="entry name" value="mena_SCO4490"/>
    <property type="match status" value="1"/>
</dbReference>